<organism evidence="8 9">
    <name type="scientific">Comamonas flocculans</name>
    <dbReference type="NCBI Taxonomy" id="2597701"/>
    <lineage>
        <taxon>Bacteria</taxon>
        <taxon>Pseudomonadati</taxon>
        <taxon>Pseudomonadota</taxon>
        <taxon>Betaproteobacteria</taxon>
        <taxon>Burkholderiales</taxon>
        <taxon>Comamonadaceae</taxon>
        <taxon>Comamonas</taxon>
    </lineage>
</organism>
<feature type="coiled-coil region" evidence="7">
    <location>
        <begin position="31"/>
        <end position="72"/>
    </location>
</feature>
<gene>
    <name evidence="7 8" type="primary">ftsB</name>
    <name evidence="8" type="ORF">FOZ74_12415</name>
</gene>
<reference evidence="8 9" key="1">
    <citation type="submission" date="2019-07" db="EMBL/GenBank/DDBJ databases">
        <title>Complete genome sequence of Comamonas sp. NLF 7-7 isolated from livestock.</title>
        <authorList>
            <person name="Kim D.H."/>
            <person name="Kim J.G."/>
        </authorList>
    </citation>
    <scope>NUCLEOTIDE SEQUENCE [LARGE SCALE GENOMIC DNA]</scope>
    <source>
        <strain evidence="8 9">NLF 7-7</strain>
    </source>
</reference>
<comment type="similarity">
    <text evidence="7">Belongs to the FtsB family.</text>
</comment>
<dbReference type="HAMAP" id="MF_00599">
    <property type="entry name" value="FtsB"/>
    <property type="match status" value="1"/>
</dbReference>
<accession>A0A5B8RW64</accession>
<keyword evidence="7" id="KW-0175">Coiled coil</keyword>
<dbReference type="GO" id="GO:0043093">
    <property type="term" value="P:FtsZ-dependent cytokinesis"/>
    <property type="evidence" value="ECO:0007669"/>
    <property type="project" value="UniProtKB-UniRule"/>
</dbReference>
<dbReference type="Pfam" id="PF04977">
    <property type="entry name" value="DivIC"/>
    <property type="match status" value="1"/>
</dbReference>
<evidence type="ECO:0000313" key="8">
    <source>
        <dbReference type="EMBL" id="QEA13771.1"/>
    </source>
</evidence>
<dbReference type="InterPro" id="IPR007060">
    <property type="entry name" value="FtsL/DivIC"/>
</dbReference>
<dbReference type="PANTHER" id="PTHR37485">
    <property type="entry name" value="CELL DIVISION PROTEIN FTSB"/>
    <property type="match status" value="1"/>
</dbReference>
<evidence type="ECO:0000256" key="1">
    <source>
        <dbReference type="ARBA" id="ARBA00022475"/>
    </source>
</evidence>
<keyword evidence="1 7" id="KW-1003">Cell membrane</keyword>
<keyword evidence="4 7" id="KW-1133">Transmembrane helix</keyword>
<dbReference type="PANTHER" id="PTHR37485:SF1">
    <property type="entry name" value="CELL DIVISION PROTEIN FTSB"/>
    <property type="match status" value="1"/>
</dbReference>
<proteinExistence type="inferred from homology"/>
<comment type="subunit">
    <text evidence="7">Part of a complex composed of FtsB, FtsL and FtsQ.</text>
</comment>
<dbReference type="InterPro" id="IPR023081">
    <property type="entry name" value="Cell_div_FtsB"/>
</dbReference>
<keyword evidence="3 7" id="KW-0812">Transmembrane</keyword>
<feature type="topological domain" description="Cytoplasmic" evidence="7">
    <location>
        <begin position="1"/>
        <end position="5"/>
    </location>
</feature>
<feature type="topological domain" description="Periplasmic" evidence="7">
    <location>
        <begin position="24"/>
        <end position="97"/>
    </location>
</feature>
<dbReference type="GO" id="GO:0030428">
    <property type="term" value="C:cell septum"/>
    <property type="evidence" value="ECO:0007669"/>
    <property type="project" value="TreeGrafter"/>
</dbReference>
<comment type="subcellular location">
    <subcellularLocation>
        <location evidence="7">Cell inner membrane</location>
        <topology evidence="7">Single-pass type II membrane protein</topology>
    </subcellularLocation>
    <text evidence="7">Localizes to the division septum.</text>
</comment>
<name>A0A5B8RW64_9BURK</name>
<keyword evidence="7" id="KW-0997">Cell inner membrane</keyword>
<protein>
    <recommendedName>
        <fullName evidence="7">Cell division protein FtsB</fullName>
    </recommendedName>
</protein>
<evidence type="ECO:0000256" key="6">
    <source>
        <dbReference type="ARBA" id="ARBA00023306"/>
    </source>
</evidence>
<keyword evidence="2 7" id="KW-0132">Cell division</keyword>
<dbReference type="NCBIfam" id="NF002058">
    <property type="entry name" value="PRK00888.1"/>
    <property type="match status" value="1"/>
</dbReference>
<comment type="function">
    <text evidence="7">Essential cell division protein. May link together the upstream cell division proteins, which are predominantly cytoplasmic, with the downstream cell division proteins, which are predominantly periplasmic.</text>
</comment>
<evidence type="ECO:0000313" key="9">
    <source>
        <dbReference type="Proteomes" id="UP000321199"/>
    </source>
</evidence>
<dbReference type="KEGG" id="cof:FOZ74_12415"/>
<evidence type="ECO:0000256" key="2">
    <source>
        <dbReference type="ARBA" id="ARBA00022618"/>
    </source>
</evidence>
<dbReference type="EMBL" id="CP042344">
    <property type="protein sequence ID" value="QEA13771.1"/>
    <property type="molecule type" value="Genomic_DNA"/>
</dbReference>
<sequence length="97" mass="10891">MGSRTVALLLLLVLLLIHVQLWSGRGNLGEVASMRAELRQQQQANAHARAANELLQAEVQDLRQGLEIVEEKARSELGMVKPGEVYVEVVPERRPRR</sequence>
<keyword evidence="9" id="KW-1185">Reference proteome</keyword>
<keyword evidence="5 7" id="KW-0472">Membrane</keyword>
<evidence type="ECO:0000256" key="3">
    <source>
        <dbReference type="ARBA" id="ARBA00022692"/>
    </source>
</evidence>
<keyword evidence="6 7" id="KW-0131">Cell cycle</keyword>
<evidence type="ECO:0000256" key="7">
    <source>
        <dbReference type="HAMAP-Rule" id="MF_00599"/>
    </source>
</evidence>
<evidence type="ECO:0000256" key="4">
    <source>
        <dbReference type="ARBA" id="ARBA00022989"/>
    </source>
</evidence>
<dbReference type="Proteomes" id="UP000321199">
    <property type="component" value="Chromosome"/>
</dbReference>
<dbReference type="AlphaFoldDB" id="A0A5B8RW64"/>
<evidence type="ECO:0000256" key="5">
    <source>
        <dbReference type="ARBA" id="ARBA00023136"/>
    </source>
</evidence>
<dbReference type="GO" id="GO:0005886">
    <property type="term" value="C:plasma membrane"/>
    <property type="evidence" value="ECO:0007669"/>
    <property type="project" value="UniProtKB-SubCell"/>
</dbReference>
<dbReference type="RefSeq" id="WP_146913361.1">
    <property type="nucleotide sequence ID" value="NZ_CP042344.1"/>
</dbReference>
<dbReference type="GO" id="GO:0032153">
    <property type="term" value="C:cell division site"/>
    <property type="evidence" value="ECO:0007669"/>
    <property type="project" value="UniProtKB-UniRule"/>
</dbReference>